<reference evidence="2 3" key="1">
    <citation type="journal article" date="2020" name="G3 (Bethesda)">
        <title>Improved Reference Genome for Cyclotella cryptica CCMP332, a Model for Cell Wall Morphogenesis, Salinity Adaptation, and Lipid Production in Diatoms (Bacillariophyta).</title>
        <authorList>
            <person name="Roberts W.R."/>
            <person name="Downey K.M."/>
            <person name="Ruck E.C."/>
            <person name="Traller J.C."/>
            <person name="Alverson A.J."/>
        </authorList>
    </citation>
    <scope>NUCLEOTIDE SEQUENCE [LARGE SCALE GENOMIC DNA]</scope>
    <source>
        <strain evidence="2 3">CCMP332</strain>
    </source>
</reference>
<dbReference type="Proteomes" id="UP001516023">
    <property type="component" value="Unassembled WGS sequence"/>
</dbReference>
<protein>
    <submittedName>
        <fullName evidence="2">Uncharacterized protein</fullName>
    </submittedName>
</protein>
<feature type="region of interest" description="Disordered" evidence="1">
    <location>
        <begin position="70"/>
        <end position="123"/>
    </location>
</feature>
<comment type="caution">
    <text evidence="2">The sequence shown here is derived from an EMBL/GenBank/DDBJ whole genome shotgun (WGS) entry which is preliminary data.</text>
</comment>
<accession>A0ABD3PVV1</accession>
<evidence type="ECO:0000256" key="1">
    <source>
        <dbReference type="SAM" id="MobiDB-lite"/>
    </source>
</evidence>
<dbReference type="AlphaFoldDB" id="A0ABD3PVV1"/>
<evidence type="ECO:0000313" key="2">
    <source>
        <dbReference type="EMBL" id="KAL3791794.1"/>
    </source>
</evidence>
<organism evidence="2 3">
    <name type="scientific">Cyclotella cryptica</name>
    <dbReference type="NCBI Taxonomy" id="29204"/>
    <lineage>
        <taxon>Eukaryota</taxon>
        <taxon>Sar</taxon>
        <taxon>Stramenopiles</taxon>
        <taxon>Ochrophyta</taxon>
        <taxon>Bacillariophyta</taxon>
        <taxon>Coscinodiscophyceae</taxon>
        <taxon>Thalassiosirophycidae</taxon>
        <taxon>Stephanodiscales</taxon>
        <taxon>Stephanodiscaceae</taxon>
        <taxon>Cyclotella</taxon>
    </lineage>
</organism>
<name>A0ABD3PVV1_9STRA</name>
<sequence>MHTLEVLLQIRSSDLEWWNSNLRDHERQLYKLIGRRILPLELKHEIQTDLEREQKNEAFDSKTARKKGGVVIGEVNLKKMTENNSKSKPKTSEQSKKRANQSTSSKGKSKGKKAKQNVSVSNKSAQQLSAALACRDDATNATELKDKRPKILRDSGKWIMGKSIQACYVMEDIDRTSMCSMAFRPMKQDAKHTVMTSDKENENISPTQKVTETPLGQEENLIPLATFRSWNKLSKRLNIWVFKFDPEDPTDLSVSEGGGFPRPELLPLSDIFRQPYCERDDE</sequence>
<evidence type="ECO:0000313" key="3">
    <source>
        <dbReference type="Proteomes" id="UP001516023"/>
    </source>
</evidence>
<proteinExistence type="predicted"/>
<keyword evidence="3" id="KW-1185">Reference proteome</keyword>
<gene>
    <name evidence="2" type="ORF">HJC23_002425</name>
</gene>
<dbReference type="EMBL" id="JABMIG020000109">
    <property type="protein sequence ID" value="KAL3791794.1"/>
    <property type="molecule type" value="Genomic_DNA"/>
</dbReference>